<gene>
    <name evidence="3" type="ORF">BGO89_02105</name>
</gene>
<feature type="signal peptide" evidence="2">
    <location>
        <begin position="1"/>
        <end position="20"/>
    </location>
</feature>
<dbReference type="AlphaFoldDB" id="A0A1M3L1Z2"/>
<reference evidence="3 4" key="1">
    <citation type="submission" date="2016-09" db="EMBL/GenBank/DDBJ databases">
        <title>Genome-resolved meta-omics ties microbial dynamics to process performance in biotechnology for thiocyanate degradation.</title>
        <authorList>
            <person name="Kantor R.S."/>
            <person name="Huddy R.J."/>
            <person name="Iyer R."/>
            <person name="Thomas B.C."/>
            <person name="Brown C.T."/>
            <person name="Anantharaman K."/>
            <person name="Tringe S."/>
            <person name="Hettich R.L."/>
            <person name="Harrison S.T."/>
            <person name="Banfield J.F."/>
        </authorList>
    </citation>
    <scope>NUCLEOTIDE SEQUENCE [LARGE SCALE GENOMIC DNA]</scope>
    <source>
        <strain evidence="3">59-99</strain>
    </source>
</reference>
<evidence type="ECO:0000256" key="1">
    <source>
        <dbReference type="ARBA" id="ARBA00022729"/>
    </source>
</evidence>
<proteinExistence type="predicted"/>
<dbReference type="Pfam" id="PF13517">
    <property type="entry name" value="FG-GAP_3"/>
    <property type="match status" value="1"/>
</dbReference>
<dbReference type="Gene3D" id="2.130.10.130">
    <property type="entry name" value="Integrin alpha, N-terminal"/>
    <property type="match status" value="1"/>
</dbReference>
<comment type="caution">
    <text evidence="3">The sequence shown here is derived from an EMBL/GenBank/DDBJ whole genome shotgun (WGS) entry which is preliminary data.</text>
</comment>
<dbReference type="STRING" id="1895771.BGO89_02105"/>
<dbReference type="GO" id="GO:0009055">
    <property type="term" value="F:electron transfer activity"/>
    <property type="evidence" value="ECO:0007669"/>
    <property type="project" value="InterPro"/>
</dbReference>
<keyword evidence="1 2" id="KW-0732">Signal</keyword>
<dbReference type="Proteomes" id="UP000184233">
    <property type="component" value="Unassembled WGS sequence"/>
</dbReference>
<dbReference type="InterPro" id="IPR028994">
    <property type="entry name" value="Integrin_alpha_N"/>
</dbReference>
<evidence type="ECO:0000313" key="4">
    <source>
        <dbReference type="Proteomes" id="UP000184233"/>
    </source>
</evidence>
<dbReference type="PANTHER" id="PTHR45460">
    <property type="entry name" value="SIMILAR TO CYSTEINE PROTEINASE"/>
    <property type="match status" value="1"/>
</dbReference>
<dbReference type="EMBL" id="MKVH01000013">
    <property type="protein sequence ID" value="OJX59235.1"/>
    <property type="molecule type" value="Genomic_DNA"/>
</dbReference>
<dbReference type="InterPro" id="IPR013517">
    <property type="entry name" value="FG-GAP"/>
</dbReference>
<evidence type="ECO:0008006" key="5">
    <source>
        <dbReference type="Google" id="ProtNLM"/>
    </source>
</evidence>
<dbReference type="SUPFAM" id="SSF69318">
    <property type="entry name" value="Integrin alpha N-terminal domain"/>
    <property type="match status" value="1"/>
</dbReference>
<accession>A0A1M3L1Z2</accession>
<dbReference type="GO" id="GO:0020037">
    <property type="term" value="F:heme binding"/>
    <property type="evidence" value="ECO:0007669"/>
    <property type="project" value="InterPro"/>
</dbReference>
<dbReference type="InterPro" id="IPR036909">
    <property type="entry name" value="Cyt_c-like_dom_sf"/>
</dbReference>
<dbReference type="PANTHER" id="PTHR45460:SF2">
    <property type="entry name" value="ALPHA 1,3 GLUCANASE, GH71 FAMILY (EUROFUNG)"/>
    <property type="match status" value="1"/>
</dbReference>
<dbReference type="SUPFAM" id="SSF46626">
    <property type="entry name" value="Cytochrome c"/>
    <property type="match status" value="1"/>
</dbReference>
<evidence type="ECO:0000313" key="3">
    <source>
        <dbReference type="EMBL" id="OJX59235.1"/>
    </source>
</evidence>
<name>A0A1M3L1Z2_9BACT</name>
<protein>
    <recommendedName>
        <fullName evidence="5">Cytochrome c domain-containing protein</fullName>
    </recommendedName>
</protein>
<organism evidence="3 4">
    <name type="scientific">Candidatus Kapaibacterium thiocyanatum</name>
    <dbReference type="NCBI Taxonomy" id="1895771"/>
    <lineage>
        <taxon>Bacteria</taxon>
        <taxon>Pseudomonadati</taxon>
        <taxon>Candidatus Kapaibacteriota</taxon>
        <taxon>Candidatus Kapaibacteriia</taxon>
        <taxon>Candidatus Kapaibacteriales</taxon>
        <taxon>Candidatus Kapaibacteriaceae</taxon>
        <taxon>Candidatus Kapaibacterium</taxon>
    </lineage>
</organism>
<evidence type="ECO:0000256" key="2">
    <source>
        <dbReference type="SAM" id="SignalP"/>
    </source>
</evidence>
<sequence length="529" mass="58771">MIRTSVIAALIAATLVTVSATVRTTPSNAGNAPAVAISKAASDRTYAPGNPTGQDRGRELATVYCQTCHVLPEPDVLDQATWVSKVFPVMRRFMGLDQVINREKLPHDLQALYPTFPTLTEDEWFAIATYYVETAPKVLPAASRPPITMDLTRFVADTTTVNIQPPLTIMVKFDPQRQLIMFGDGIGSRLIVTDAKGSEQAIIPLHGPPSYVAIDGDDWYVTDMGKLMPHDSAVGGLYSVHWNGTKTPQVTRILDSLRRPTNVNVVDLNGDGRKDYLICEFGNMIGRFGWYEILPKGKTVYHELIGRPGAVRARVTDINGDKRPDILVQMAQAREGIFAFINKGKGRFEEKELLVFHPAFGSSYFDIVDYNDDGKPDIILANGDNGDYDAPPYKPYHGIRVFLNDGKMSFTEHLFLPVNGAYGAVLRDFDGDGDKDIMSISYFADYRIDCRESLVYWEHQADGSFRPQSLKEADLGRWIVMDCADMDGDGDDDIILGNASMGMGNVPKELGERWMHQAQAYLLLRNTTR</sequence>
<feature type="chain" id="PRO_5013177454" description="Cytochrome c domain-containing protein" evidence="2">
    <location>
        <begin position="21"/>
        <end position="529"/>
    </location>
</feature>